<sequence>MIVPTNPEERIDLVLDYLLDELPQSQIEAMDNALFESEDLASVFAEYKVDLIDAYADGRLSPTQHQRFERMLLIDLNLRALTPFAHALSSMRAHAAEAPHQRPKSQARSKLAYGAAALIAIAATLIAVIFTHRPHPVPASNPQPPTVIAANNPPRQGSIYPVILSPAILRGHADSDVHIPASADQVRLQILLPAESDKLQYTASLRGKSHSFQSTFYNLRPIQAGVERYIEVTIPSGDLQPGAYELSVSDQSGLPVHKYPLKIT</sequence>
<dbReference type="AlphaFoldDB" id="E8X5Y8"/>
<dbReference type="EMBL" id="CP002481">
    <property type="protein sequence ID" value="ADW70872.1"/>
    <property type="molecule type" value="Genomic_DNA"/>
</dbReference>
<evidence type="ECO:0000313" key="2">
    <source>
        <dbReference type="EMBL" id="ADW70872.1"/>
    </source>
</evidence>
<dbReference type="HOGENOM" id="CLU_1052769_0_0_0"/>
<accession>E8X5Y8</accession>
<evidence type="ECO:0000256" key="1">
    <source>
        <dbReference type="SAM" id="Phobius"/>
    </source>
</evidence>
<dbReference type="KEGG" id="acm:AciX9_4092"/>
<evidence type="ECO:0000313" key="3">
    <source>
        <dbReference type="Proteomes" id="UP000000343"/>
    </source>
</evidence>
<keyword evidence="3" id="KW-1185">Reference proteome</keyword>
<dbReference type="RefSeq" id="WP_013572784.1">
    <property type="nucleotide sequence ID" value="NC_015057.1"/>
</dbReference>
<name>E8X5Y8_GRATM</name>
<keyword evidence="1" id="KW-0812">Transmembrane</keyword>
<keyword evidence="1" id="KW-1133">Transmembrane helix</keyword>
<reference evidence="3" key="1">
    <citation type="submission" date="2011-01" db="EMBL/GenBank/DDBJ databases">
        <title>Complete sequence of plasmid1 of Acidobacterium sp. MP5ACTX9.</title>
        <authorList>
            <consortium name="US DOE Joint Genome Institute"/>
            <person name="Lucas S."/>
            <person name="Copeland A."/>
            <person name="Lapidus A."/>
            <person name="Cheng J.-F."/>
            <person name="Goodwin L."/>
            <person name="Pitluck S."/>
            <person name="Teshima H."/>
            <person name="Detter J.C."/>
            <person name="Han C."/>
            <person name="Tapia R."/>
            <person name="Land M."/>
            <person name="Hauser L."/>
            <person name="Kyrpides N."/>
            <person name="Ivanova N."/>
            <person name="Ovchinnikova G."/>
            <person name="Pagani I."/>
            <person name="Rawat S.R."/>
            <person name="Mannisto M."/>
            <person name="Haggblom M.M."/>
            <person name="Woyke T."/>
        </authorList>
    </citation>
    <scope>NUCLEOTIDE SEQUENCE [LARGE SCALE GENOMIC DNA]</scope>
    <source>
        <strain evidence="3">MP5ACTX9</strain>
        <plasmid evidence="3">Plasmid pACIX901</plasmid>
    </source>
</reference>
<feature type="transmembrane region" description="Helical" evidence="1">
    <location>
        <begin position="111"/>
        <end position="130"/>
    </location>
</feature>
<geneLocation type="plasmid" evidence="2 3">
    <name>pACIX901</name>
</geneLocation>
<keyword evidence="1" id="KW-0472">Membrane</keyword>
<dbReference type="Proteomes" id="UP000000343">
    <property type="component" value="Plasmid pACIX901"/>
</dbReference>
<organism evidence="3">
    <name type="scientific">Granulicella tundricola (strain ATCC BAA-1859 / DSM 23138 / MP5ACTX9)</name>
    <dbReference type="NCBI Taxonomy" id="1198114"/>
    <lineage>
        <taxon>Bacteria</taxon>
        <taxon>Pseudomonadati</taxon>
        <taxon>Acidobacteriota</taxon>
        <taxon>Terriglobia</taxon>
        <taxon>Terriglobales</taxon>
        <taxon>Acidobacteriaceae</taxon>
        <taxon>Granulicella</taxon>
    </lineage>
</organism>
<protein>
    <submittedName>
        <fullName evidence="2">Uncharacterized protein</fullName>
    </submittedName>
</protein>
<gene>
    <name evidence="2" type="ordered locus">AciX9_4092</name>
</gene>
<proteinExistence type="predicted"/>
<keyword evidence="2" id="KW-0614">Plasmid</keyword>